<name>A0A1G2L6W1_9BACT</name>
<dbReference type="Gene3D" id="1.20.58.1000">
    <property type="entry name" value="Metal-sensitive repressor, helix protomer"/>
    <property type="match status" value="1"/>
</dbReference>
<accession>A0A1G2L6W1</accession>
<dbReference type="GO" id="GO:0046872">
    <property type="term" value="F:metal ion binding"/>
    <property type="evidence" value="ECO:0007669"/>
    <property type="project" value="InterPro"/>
</dbReference>
<dbReference type="Pfam" id="PF02583">
    <property type="entry name" value="Trns_repr_metal"/>
    <property type="match status" value="1"/>
</dbReference>
<protein>
    <recommendedName>
        <fullName evidence="3">Transcriptional regulator</fullName>
    </recommendedName>
</protein>
<sequence>MLRLKILEGQIRGLQRMVTQEKYCIDIIEQSLAVKQALSGVEDLLLENHLSVHGAEQMRSGKKRMAIREIMTVYKISKNK</sequence>
<dbReference type="InterPro" id="IPR003735">
    <property type="entry name" value="Metal_Tscrpt_repr"/>
</dbReference>
<organism evidence="1 2">
    <name type="scientific">Candidatus Sungbacteria bacterium RIFCSPLOWO2_01_FULL_47_10</name>
    <dbReference type="NCBI Taxonomy" id="1802276"/>
    <lineage>
        <taxon>Bacteria</taxon>
        <taxon>Candidatus Sungiibacteriota</taxon>
    </lineage>
</organism>
<dbReference type="AlphaFoldDB" id="A0A1G2L6W1"/>
<proteinExistence type="predicted"/>
<evidence type="ECO:0008006" key="3">
    <source>
        <dbReference type="Google" id="ProtNLM"/>
    </source>
</evidence>
<gene>
    <name evidence="1" type="ORF">A2934_03050</name>
</gene>
<dbReference type="GO" id="GO:0045892">
    <property type="term" value="P:negative regulation of DNA-templated transcription"/>
    <property type="evidence" value="ECO:0007669"/>
    <property type="project" value="UniProtKB-ARBA"/>
</dbReference>
<dbReference type="PANTHER" id="PTHR33677">
    <property type="entry name" value="TRANSCRIPTIONAL REPRESSOR FRMR-RELATED"/>
    <property type="match status" value="1"/>
</dbReference>
<dbReference type="InterPro" id="IPR038390">
    <property type="entry name" value="Metal_Tscrpt_repr_sf"/>
</dbReference>
<dbReference type="Proteomes" id="UP000177982">
    <property type="component" value="Unassembled WGS sequence"/>
</dbReference>
<evidence type="ECO:0000313" key="1">
    <source>
        <dbReference type="EMBL" id="OHA07280.1"/>
    </source>
</evidence>
<reference evidence="1 2" key="1">
    <citation type="journal article" date="2016" name="Nat. Commun.">
        <title>Thousands of microbial genomes shed light on interconnected biogeochemical processes in an aquifer system.</title>
        <authorList>
            <person name="Anantharaman K."/>
            <person name="Brown C.T."/>
            <person name="Hug L.A."/>
            <person name="Sharon I."/>
            <person name="Castelle C.J."/>
            <person name="Probst A.J."/>
            <person name="Thomas B.C."/>
            <person name="Singh A."/>
            <person name="Wilkins M.J."/>
            <person name="Karaoz U."/>
            <person name="Brodie E.L."/>
            <person name="Williams K.H."/>
            <person name="Hubbard S.S."/>
            <person name="Banfield J.F."/>
        </authorList>
    </citation>
    <scope>NUCLEOTIDE SEQUENCE [LARGE SCALE GENOMIC DNA]</scope>
</reference>
<dbReference type="PANTHER" id="PTHR33677:SF3">
    <property type="entry name" value="COPPER-SENSING TRANSCRIPTIONAL REPRESSOR RICR"/>
    <property type="match status" value="1"/>
</dbReference>
<dbReference type="EMBL" id="MHQO01000013">
    <property type="protein sequence ID" value="OHA07280.1"/>
    <property type="molecule type" value="Genomic_DNA"/>
</dbReference>
<evidence type="ECO:0000313" key="2">
    <source>
        <dbReference type="Proteomes" id="UP000177982"/>
    </source>
</evidence>
<dbReference type="GO" id="GO:0003677">
    <property type="term" value="F:DNA binding"/>
    <property type="evidence" value="ECO:0007669"/>
    <property type="project" value="InterPro"/>
</dbReference>
<comment type="caution">
    <text evidence="1">The sequence shown here is derived from an EMBL/GenBank/DDBJ whole genome shotgun (WGS) entry which is preliminary data.</text>
</comment>